<reference evidence="2 3" key="1">
    <citation type="journal article" date="2013" name="Virus Genes">
        <title>The genome of a baculovirus isolated from Hemileuca sp. encodes a serpin ortholog.</title>
        <authorList>
            <person name="Rohrmann G.F."/>
            <person name="Erlandson M.A."/>
            <person name="Theilmann D.A."/>
        </authorList>
    </citation>
    <scope>NUCLEOTIDE SEQUENCE [LARGE SCALE GENOMIC DNA]</scope>
</reference>
<organism evidence="2 3">
    <name type="scientific">Hemileuca sp. nucleopolyhedrovirus</name>
    <dbReference type="NCBI Taxonomy" id="1367203"/>
    <lineage>
        <taxon>Viruses</taxon>
        <taxon>Viruses incertae sedis</taxon>
        <taxon>Naldaviricetes</taxon>
        <taxon>Lefavirales</taxon>
        <taxon>Baculoviridae</taxon>
        <taxon>Alphabaculovirus</taxon>
        <taxon>Alphabaculovirus heleucae</taxon>
        <taxon>Hemileuca species nucleopolyhedrovirus</taxon>
    </lineage>
</organism>
<name>S5MJZ0_9ABAC</name>
<dbReference type="Pfam" id="PF05959">
    <property type="entry name" value="DUF884"/>
    <property type="match status" value="1"/>
</dbReference>
<dbReference type="EMBL" id="KF158713">
    <property type="protein sequence ID" value="AGR56766.1"/>
    <property type="molecule type" value="Genomic_DNA"/>
</dbReference>
<protein>
    <submittedName>
        <fullName evidence="2">Ac146</fullName>
    </submittedName>
</protein>
<feature type="transmembrane region" description="Helical" evidence="1">
    <location>
        <begin position="14"/>
        <end position="33"/>
    </location>
</feature>
<accession>S5MJZ0</accession>
<dbReference type="GeneID" id="16489416"/>
<dbReference type="KEGG" id="vg:16489416"/>
<dbReference type="OrthoDB" id="10040at10239"/>
<dbReference type="InterPro" id="IPR009235">
    <property type="entry name" value="AcMNPV_Orf146"/>
</dbReference>
<dbReference type="Proteomes" id="UP000203768">
    <property type="component" value="Segment"/>
</dbReference>
<dbReference type="RefSeq" id="YP_008378230.1">
    <property type="nucleotide sequence ID" value="NC_021923.1"/>
</dbReference>
<keyword evidence="1" id="KW-0812">Transmembrane</keyword>
<sequence>MDINLYYPDCDNELITFIIPNTYNSVIVFIFSFKIKDKTNIKDINQSTKLVSGYEKKFYGIDMTLSMMPHSGDSGDDDDENKHVSGYIVSCVRLPFICTQLVVSGHFTDALSVAIVQIKNETQIWHIFGVKKHTETNVSKKIIGVYINENGRNVFYRKELIKMEGSVPAAFMQALIRPTNNVMDLDLTTYAAPQVKRKECDVTLIHK</sequence>
<evidence type="ECO:0000256" key="1">
    <source>
        <dbReference type="SAM" id="Phobius"/>
    </source>
</evidence>
<evidence type="ECO:0000313" key="2">
    <source>
        <dbReference type="EMBL" id="AGR56766.1"/>
    </source>
</evidence>
<keyword evidence="3" id="KW-1185">Reference proteome</keyword>
<gene>
    <name evidence="2" type="ORF">Hesp014</name>
</gene>
<keyword evidence="1" id="KW-0472">Membrane</keyword>
<evidence type="ECO:0000313" key="3">
    <source>
        <dbReference type="Proteomes" id="UP000203768"/>
    </source>
</evidence>
<keyword evidence="1" id="KW-1133">Transmembrane helix</keyword>
<proteinExistence type="predicted"/>